<name>Q1PVC4_KUEST</name>
<gene>
    <name evidence="1" type="ORF">kustc0437</name>
</gene>
<reference evidence="1" key="1">
    <citation type="journal article" date="2006" name="Nature">
        <title>Deciphering the evolution and metabolism of an anammox bacterium from a community genome.</title>
        <authorList>
            <person name="Strous M."/>
            <person name="Pelletier E."/>
            <person name="Mangenot S."/>
            <person name="Rattei T."/>
            <person name="Lehner A."/>
            <person name="Taylor M.W."/>
            <person name="Horn M."/>
            <person name="Daims H."/>
            <person name="Bartol-Mavel D."/>
            <person name="Wincker P."/>
            <person name="Barbe V."/>
            <person name="Fonknechten N."/>
            <person name="Vallenet D."/>
            <person name="Segurens B."/>
            <person name="Schenowitz-Truong C."/>
            <person name="Medigue C."/>
            <person name="Collingro A."/>
            <person name="Snel B."/>
            <person name="Dutilh B.E."/>
            <person name="OpDenCamp H.J.M."/>
            <person name="vanDerDrift C."/>
            <person name="Cirpus I."/>
            <person name="vanDePas-Schoonen K.T."/>
            <person name="Harhangi H.R."/>
            <person name="vanNiftrik L."/>
            <person name="Schmid M."/>
            <person name="Keltjens J."/>
            <person name="vanDeVossenberg J."/>
            <person name="Kartal B."/>
            <person name="Meier H."/>
            <person name="Frishman D."/>
            <person name="Huynen M.A."/>
            <person name="Mewes H."/>
            <person name="Weissenbach J."/>
            <person name="Jetten M.S.M."/>
            <person name="Wagner M."/>
            <person name="LePaslier D."/>
        </authorList>
    </citation>
    <scope>NUCLEOTIDE SEQUENCE</scope>
</reference>
<accession>Q1PVC4</accession>
<sequence>MFMKKYSKKNCSVCIEYPYGCDDCYSEMKTFMTTKNKLLLNKRQHTCLTKIQEGSKISSLRRQESGSVNP</sequence>
<dbReference type="AlphaFoldDB" id="Q1PVC4"/>
<reference evidence="1" key="2">
    <citation type="submission" date="2006-01" db="EMBL/GenBank/DDBJ databases">
        <authorList>
            <person name="Genoscope"/>
        </authorList>
    </citation>
    <scope>NUCLEOTIDE SEQUENCE</scope>
</reference>
<protein>
    <submittedName>
        <fullName evidence="1">Uncharacterized protein</fullName>
    </submittedName>
</protein>
<dbReference type="EMBL" id="CT573073">
    <property type="protein sequence ID" value="CAJ71182.1"/>
    <property type="molecule type" value="Genomic_DNA"/>
</dbReference>
<organism evidence="1">
    <name type="scientific">Kuenenia stuttgartiensis</name>
    <dbReference type="NCBI Taxonomy" id="174633"/>
    <lineage>
        <taxon>Bacteria</taxon>
        <taxon>Pseudomonadati</taxon>
        <taxon>Planctomycetota</taxon>
        <taxon>Candidatus Brocadiia</taxon>
        <taxon>Candidatus Brocadiales</taxon>
        <taxon>Candidatus Brocadiaceae</taxon>
        <taxon>Candidatus Kuenenia</taxon>
    </lineage>
</organism>
<evidence type="ECO:0000313" key="1">
    <source>
        <dbReference type="EMBL" id="CAJ71182.1"/>
    </source>
</evidence>
<proteinExistence type="predicted"/>